<dbReference type="AlphaFoldDB" id="A0A2W4UST8"/>
<comment type="caution">
    <text evidence="6">The sequence shown here is derived from an EMBL/GenBank/DDBJ whole genome shotgun (WGS) entry which is preliminary data.</text>
</comment>
<dbReference type="Pfam" id="PF17677">
    <property type="entry name" value="Glyco_hydro38C2"/>
    <property type="match status" value="1"/>
</dbReference>
<dbReference type="InterPro" id="IPR015341">
    <property type="entry name" value="Glyco_hydro_38_cen"/>
</dbReference>
<dbReference type="Proteomes" id="UP000249354">
    <property type="component" value="Unassembled WGS sequence"/>
</dbReference>
<dbReference type="InterPro" id="IPR028995">
    <property type="entry name" value="Glyco_hydro_57/38_cen_sf"/>
</dbReference>
<keyword evidence="4" id="KW-0326">Glycosidase</keyword>
<dbReference type="GO" id="GO:0030246">
    <property type="term" value="F:carbohydrate binding"/>
    <property type="evidence" value="ECO:0007669"/>
    <property type="project" value="InterPro"/>
</dbReference>
<evidence type="ECO:0000313" key="7">
    <source>
        <dbReference type="Proteomes" id="UP000249354"/>
    </source>
</evidence>
<feature type="domain" description="Glycoside hydrolase family 38 central" evidence="5">
    <location>
        <begin position="525"/>
        <end position="603"/>
    </location>
</feature>
<keyword evidence="2" id="KW-0479">Metal-binding</keyword>
<dbReference type="GO" id="GO:0004559">
    <property type="term" value="F:alpha-mannosidase activity"/>
    <property type="evidence" value="ECO:0007669"/>
    <property type="project" value="InterPro"/>
</dbReference>
<accession>A0A2W4UST8</accession>
<evidence type="ECO:0000256" key="4">
    <source>
        <dbReference type="ARBA" id="ARBA00023295"/>
    </source>
</evidence>
<dbReference type="Pfam" id="PF01074">
    <property type="entry name" value="Glyco_hydro_38N"/>
    <property type="match status" value="1"/>
</dbReference>
<dbReference type="SUPFAM" id="SSF88713">
    <property type="entry name" value="Glycoside hydrolase/deacetylase"/>
    <property type="match status" value="1"/>
</dbReference>
<dbReference type="Gene3D" id="2.60.40.1180">
    <property type="entry name" value="Golgi alpha-mannosidase II"/>
    <property type="match status" value="1"/>
</dbReference>
<dbReference type="Pfam" id="PF07748">
    <property type="entry name" value="Glyco_hydro_38C"/>
    <property type="match status" value="1"/>
</dbReference>
<evidence type="ECO:0000259" key="5">
    <source>
        <dbReference type="SMART" id="SM00872"/>
    </source>
</evidence>
<dbReference type="PANTHER" id="PTHR46017">
    <property type="entry name" value="ALPHA-MANNOSIDASE 2C1"/>
    <property type="match status" value="1"/>
</dbReference>
<evidence type="ECO:0000256" key="3">
    <source>
        <dbReference type="ARBA" id="ARBA00022801"/>
    </source>
</evidence>
<dbReference type="InterPro" id="IPR027291">
    <property type="entry name" value="Glyco_hydro_38_N_sf"/>
</dbReference>
<dbReference type="Gene3D" id="1.20.1270.50">
    <property type="entry name" value="Glycoside hydrolase family 38, central domain"/>
    <property type="match status" value="1"/>
</dbReference>
<reference evidence="7" key="1">
    <citation type="submission" date="2018-04" db="EMBL/GenBank/DDBJ databases">
        <authorList>
            <person name="Cornet L."/>
        </authorList>
    </citation>
    <scope>NUCLEOTIDE SEQUENCE [LARGE SCALE GENOMIC DNA]</scope>
</reference>
<gene>
    <name evidence="6" type="ORF">DCF25_07440</name>
</gene>
<dbReference type="Gene3D" id="2.70.98.30">
    <property type="entry name" value="Golgi alpha-mannosidase II, domain 4"/>
    <property type="match status" value="1"/>
</dbReference>
<evidence type="ECO:0000313" key="6">
    <source>
        <dbReference type="EMBL" id="PZO20029.1"/>
    </source>
</evidence>
<organism evidence="6 7">
    <name type="scientific">Leptolyngbya foveolarum</name>
    <dbReference type="NCBI Taxonomy" id="47253"/>
    <lineage>
        <taxon>Bacteria</taxon>
        <taxon>Bacillati</taxon>
        <taxon>Cyanobacteriota</taxon>
        <taxon>Cyanophyceae</taxon>
        <taxon>Leptolyngbyales</taxon>
        <taxon>Leptolyngbyaceae</taxon>
        <taxon>Leptolyngbya group</taxon>
        <taxon>Leptolyngbya</taxon>
    </lineage>
</organism>
<reference evidence="6 7" key="2">
    <citation type="submission" date="2018-06" db="EMBL/GenBank/DDBJ databases">
        <title>Metagenomic assembly of (sub)arctic Cyanobacteria and their associated microbiome from non-axenic cultures.</title>
        <authorList>
            <person name="Baurain D."/>
        </authorList>
    </citation>
    <scope>NUCLEOTIDE SEQUENCE [LARGE SCALE GENOMIC DNA]</scope>
    <source>
        <strain evidence="6">ULC129bin1</strain>
    </source>
</reference>
<dbReference type="InterPro" id="IPR000602">
    <property type="entry name" value="Glyco_hydro_38_N"/>
</dbReference>
<dbReference type="Gene3D" id="3.20.110.10">
    <property type="entry name" value="Glycoside hydrolase 38, N terminal domain"/>
    <property type="match status" value="1"/>
</dbReference>
<dbReference type="InterPro" id="IPR011013">
    <property type="entry name" value="Gal_mutarotase_sf_dom"/>
</dbReference>
<proteinExistence type="inferred from homology"/>
<dbReference type="SUPFAM" id="SSF74650">
    <property type="entry name" value="Galactose mutarotase-like"/>
    <property type="match status" value="1"/>
</dbReference>
<dbReference type="SMART" id="SM00872">
    <property type="entry name" value="Alpha-mann_mid"/>
    <property type="match status" value="1"/>
</dbReference>
<dbReference type="CDD" id="cd10789">
    <property type="entry name" value="GH38N_AMII_ER_cytosolic"/>
    <property type="match status" value="1"/>
</dbReference>
<dbReference type="GO" id="GO:0006013">
    <property type="term" value="P:mannose metabolic process"/>
    <property type="evidence" value="ECO:0007669"/>
    <property type="project" value="InterPro"/>
</dbReference>
<dbReference type="Pfam" id="PF09261">
    <property type="entry name" value="Alpha-mann_mid"/>
    <property type="match status" value="1"/>
</dbReference>
<dbReference type="InterPro" id="IPR013780">
    <property type="entry name" value="Glyco_hydro_b"/>
</dbReference>
<comment type="similarity">
    <text evidence="1">Belongs to the glycosyl hydrolase 38 family.</text>
</comment>
<dbReference type="Gene3D" id="2.60.40.2220">
    <property type="match status" value="1"/>
</dbReference>
<dbReference type="FunFam" id="1.20.1270.50:FF:000004">
    <property type="entry name" value="alpha-mannosidase 2C1 isoform X1"/>
    <property type="match status" value="1"/>
</dbReference>
<dbReference type="PANTHER" id="PTHR46017:SF1">
    <property type="entry name" value="ALPHA-MANNOSIDASE 2C1"/>
    <property type="match status" value="1"/>
</dbReference>
<name>A0A2W4UST8_9CYAN</name>
<dbReference type="InterPro" id="IPR041147">
    <property type="entry name" value="GH38_C"/>
</dbReference>
<protein>
    <submittedName>
        <fullName evidence="6">Alpha-mannosidase</fullName>
    </submittedName>
</protein>
<dbReference type="InterPro" id="IPR011330">
    <property type="entry name" value="Glyco_hydro/deAcase_b/a-brl"/>
</dbReference>
<dbReference type="InterPro" id="IPR037094">
    <property type="entry name" value="Glyco_hydro_38_cen_sf"/>
</dbReference>
<dbReference type="InterPro" id="IPR011682">
    <property type="entry name" value="Glyco_hydro_38_C"/>
</dbReference>
<dbReference type="GO" id="GO:0009313">
    <property type="term" value="P:oligosaccharide catabolic process"/>
    <property type="evidence" value="ECO:0007669"/>
    <property type="project" value="TreeGrafter"/>
</dbReference>
<dbReference type="EMBL" id="QBMC01000035">
    <property type="protein sequence ID" value="PZO20029.1"/>
    <property type="molecule type" value="Genomic_DNA"/>
</dbReference>
<sequence length="1078" mass="122958">MVSSIRQPAIFPSIEIALNRLRQLNTQDIQSQWQQSGDTTVEDVFALQEVGWAIAPLNDRQHITWRKGYQTVWLYQSITVPNHLYGYPLLGLTLRLALTWWADDAQIYVDGTLAQSGDLFECLTRICLSECVTPGQTFQVAIRLISPGHDDGALVRSHLTYELPAHYPTPEPSFVADELTVLATLEPDSQMEIEQAIARLNWNSLKTPQINDNPQDPAQQIWEGLSAQTQLIPAVIHPFQQSLSELRRKLLSFSSALKQRQIQCVGHAHLDMAWLWPISDTWDAAERTFKSILNLQKDFPELTYTHSSPALFEWIENNRPELFQQIQQKVSEGSWTIDAGLWIEPEFNLISGESIVRQILYGQRYCQEKFGQISKVAWLPDSFGFCWQLPQILTQGGIETFATLKLSWNDTTEFPHQLFWWQSPDGSRILSIMLPPIGSDIDPVKMATQSKNWETSTGIANTLWLPGLGDHGGGPTQDMLEKYQRWERSPFFPTLKFTSPNKYINRLPLSSSPPLPIHRDELYLELHRGCYTTHADQKQNNRQCEDLLYQAEVFATIAYLTANVAYPKADIEIAWKALLFNQFHDILPGTSIPEVFVEANEGWKQVKKIGQRVLDESLDAIASTIQQPSPPHLDAKPLIVFNPLTWPRDAVITFDLSEIDPKKRHLDWIIYNSEGQTIPNQDAPELSNKKAPHQVSFLAANIPALGYQHYWIYRSEKPNDAPILSSYVLENKFIKASISPLTGQINSLIEKITQKEIFSAPGNQLQMFRDQSGYWDAWNIAADYEKHPLPQPELFSIVWHETGPIRQCIRTVYETESSTICQDYILEINTPFLIVKNHILWQEEKILLKVNFPLTTSSNTATYEIPFGAITRTTNPQTDGEKAQWEVPALRWADMGDKTFGVSILTQGKHGFDASPNHLRLTLLKAPIWPDPKADRGTHQFTYAIYPHPGTWKQARTVHHARELNIVPIARQVKGKTKTQQIRQFEDRSFLEIHNDNVILSAFKPAEDNPNGIILRCYEAHGEAANLSLKSSLGMPDSLDKHIYQTNLLEAPVENQQSAPIEPWQISTYRLNKERLDQ</sequence>
<dbReference type="SUPFAM" id="SSF88688">
    <property type="entry name" value="Families 57/38 glycoside transferase middle domain"/>
    <property type="match status" value="1"/>
</dbReference>
<dbReference type="GO" id="GO:0046872">
    <property type="term" value="F:metal ion binding"/>
    <property type="evidence" value="ECO:0007669"/>
    <property type="project" value="UniProtKB-KW"/>
</dbReference>
<keyword evidence="3" id="KW-0378">Hydrolase</keyword>
<evidence type="ECO:0000256" key="2">
    <source>
        <dbReference type="ARBA" id="ARBA00022723"/>
    </source>
</evidence>
<evidence type="ECO:0000256" key="1">
    <source>
        <dbReference type="ARBA" id="ARBA00009792"/>
    </source>
</evidence>